<dbReference type="EMBL" id="BARS01042628">
    <property type="protein sequence ID" value="GAG30861.1"/>
    <property type="molecule type" value="Genomic_DNA"/>
</dbReference>
<sequence length="252" mass="27406">LFDAIKKGNIDEMNWADLAYDNIASIFALGSQNTTDLVTPIADWTTRDTQGAVNIQGSTDINMEINIMGFFLYAKEIIKRIVEEAGFTVSYDANLPADFDTIALACPVTKFFEASEVGQVSLTAEVYKNIDQAVTNAIVRATWEDATSGGSEWDAGNNQWLLTITSEVKVVVSGTYGHIETGTRPPSFIRIYHNAAVVATFSIDTFIPAGTIIYLTATIAGVPGDIIWVELESQVIQTQITLESGTIFSINT</sequence>
<feature type="non-terminal residue" evidence="1">
    <location>
        <position position="252"/>
    </location>
</feature>
<accession>X0Y1T4</accession>
<dbReference type="AlphaFoldDB" id="X0Y1T4"/>
<proteinExistence type="predicted"/>
<organism evidence="1">
    <name type="scientific">marine sediment metagenome</name>
    <dbReference type="NCBI Taxonomy" id="412755"/>
    <lineage>
        <taxon>unclassified sequences</taxon>
        <taxon>metagenomes</taxon>
        <taxon>ecological metagenomes</taxon>
    </lineage>
</organism>
<reference evidence="1" key="1">
    <citation type="journal article" date="2014" name="Front. Microbiol.">
        <title>High frequency of phylogenetically diverse reductive dehalogenase-homologous genes in deep subseafloor sedimentary metagenomes.</title>
        <authorList>
            <person name="Kawai M."/>
            <person name="Futagami T."/>
            <person name="Toyoda A."/>
            <person name="Takaki Y."/>
            <person name="Nishi S."/>
            <person name="Hori S."/>
            <person name="Arai W."/>
            <person name="Tsubouchi T."/>
            <person name="Morono Y."/>
            <person name="Uchiyama I."/>
            <person name="Ito T."/>
            <person name="Fujiyama A."/>
            <person name="Inagaki F."/>
            <person name="Takami H."/>
        </authorList>
    </citation>
    <scope>NUCLEOTIDE SEQUENCE</scope>
    <source>
        <strain evidence="1">Expedition CK06-06</strain>
    </source>
</reference>
<comment type="caution">
    <text evidence="1">The sequence shown here is derived from an EMBL/GenBank/DDBJ whole genome shotgun (WGS) entry which is preliminary data.</text>
</comment>
<feature type="non-terminal residue" evidence="1">
    <location>
        <position position="1"/>
    </location>
</feature>
<protein>
    <submittedName>
        <fullName evidence="1">Uncharacterized protein</fullName>
    </submittedName>
</protein>
<evidence type="ECO:0000313" key="1">
    <source>
        <dbReference type="EMBL" id="GAG30861.1"/>
    </source>
</evidence>
<name>X0Y1T4_9ZZZZ</name>
<gene>
    <name evidence="1" type="ORF">S01H1_64662</name>
</gene>